<dbReference type="GO" id="GO:0004073">
    <property type="term" value="F:aspartate-semialdehyde dehydrogenase activity"/>
    <property type="evidence" value="ECO:0007669"/>
    <property type="project" value="UniProtKB-EC"/>
</dbReference>
<proteinExistence type="inferred from homology"/>
<dbReference type="PIRSF" id="PIRSF000148">
    <property type="entry name" value="ASA_dh"/>
    <property type="match status" value="1"/>
</dbReference>
<comment type="caution">
    <text evidence="2">The sequence shown here is derived from an EMBL/GenBank/DDBJ whole genome shotgun (WGS) entry which is preliminary data.</text>
</comment>
<sequence length="317" mass="35427">MDATLNIAISAEFELSEKIVERLEQSALEISSVSIVEITPFEEEQNIRFRNKGVEQLSPNEVEWADFNYVFFAGKLEQISHIAKAAEQGCIVIDMLGICSALSDVPVVVPTVNESQLFQLRQRNIVSLPDPQVSQLALTLAQILQETNLNQVFVTSLLPASYTDAETVTKLAGQTARLLNGIPLDEEETRLAFDVYPHQAPNLSNQLQRIFPQLERATFHAIQVPVFYGLAQKVTALSDYDFDYQPQNSELVALEETLITPVLNGEQENGEESVKLHLSQISAIENGVEFWSVADEQRFNLALLSVKLLEGIYQQGY</sequence>
<dbReference type="PANTHER" id="PTHR46278:SF2">
    <property type="entry name" value="ASPARTATE-SEMIALDEHYDE DEHYDROGENASE"/>
    <property type="match status" value="1"/>
</dbReference>
<dbReference type="EMBL" id="LCTK01000021">
    <property type="protein sequence ID" value="KKZ58711.1"/>
    <property type="molecule type" value="Genomic_DNA"/>
</dbReference>
<dbReference type="NCBIfam" id="NF005368">
    <property type="entry name" value="PRK06901.1"/>
    <property type="match status" value="1"/>
</dbReference>
<dbReference type="EC" id="1.2.1.11" evidence="2"/>
<dbReference type="SUPFAM" id="SSF51735">
    <property type="entry name" value="NAD(P)-binding Rossmann-fold domains"/>
    <property type="match status" value="1"/>
</dbReference>
<keyword evidence="2" id="KW-0560">Oxidoreductase</keyword>
<protein>
    <submittedName>
        <fullName evidence="2">Aspartate-semialdehyde dehydrogenase</fullName>
        <ecNumber evidence="2">1.2.1.11</ecNumber>
    </submittedName>
</protein>
<dbReference type="SUPFAM" id="SSF55347">
    <property type="entry name" value="Glyceraldehyde-3-phosphate dehydrogenase-like, C-terminal domain"/>
    <property type="match status" value="1"/>
</dbReference>
<evidence type="ECO:0000313" key="3">
    <source>
        <dbReference type="Proteomes" id="UP000034750"/>
    </source>
</evidence>
<dbReference type="InterPro" id="IPR036291">
    <property type="entry name" value="NAD(P)-bd_dom_sf"/>
</dbReference>
<accession>A0A0M3G8V9</accession>
<evidence type="ECO:0000313" key="2">
    <source>
        <dbReference type="EMBL" id="KKZ58711.1"/>
    </source>
</evidence>
<name>A0A0M3G8V9_HAEHA</name>
<dbReference type="PANTHER" id="PTHR46278">
    <property type="entry name" value="DEHYDROGENASE, PUTATIVE-RELATED"/>
    <property type="match status" value="1"/>
</dbReference>
<dbReference type="Gene3D" id="3.30.360.10">
    <property type="entry name" value="Dihydrodipicolinate Reductase, domain 2"/>
    <property type="match status" value="1"/>
</dbReference>
<organism evidence="2 3">
    <name type="scientific">Haemophilus haemolyticus</name>
    <dbReference type="NCBI Taxonomy" id="726"/>
    <lineage>
        <taxon>Bacteria</taxon>
        <taxon>Pseudomonadati</taxon>
        <taxon>Pseudomonadota</taxon>
        <taxon>Gammaproteobacteria</taxon>
        <taxon>Pasteurellales</taxon>
        <taxon>Pasteurellaceae</taxon>
        <taxon>Haemophilus</taxon>
    </lineage>
</organism>
<dbReference type="PATRIC" id="fig|726.54.peg.995"/>
<evidence type="ECO:0000256" key="1">
    <source>
        <dbReference type="ARBA" id="ARBA00010584"/>
    </source>
</evidence>
<dbReference type="Gene3D" id="3.40.50.720">
    <property type="entry name" value="NAD(P)-binding Rossmann-like Domain"/>
    <property type="match status" value="1"/>
</dbReference>
<dbReference type="RefSeq" id="WP_046953166.1">
    <property type="nucleotide sequence ID" value="NZ_LCTK01000021.1"/>
</dbReference>
<gene>
    <name evidence="2" type="ORF">AAX18_04980</name>
</gene>
<dbReference type="AlphaFoldDB" id="A0A0M3G8V9"/>
<reference evidence="2 3" key="1">
    <citation type="submission" date="2015-05" db="EMBL/GenBank/DDBJ databases">
        <title>Comparative analyses of the lipooligosaccharides from nottypeable Haemophilus influenzae and Haemophilus haemolyticus.</title>
        <authorList>
            <person name="Post D.M.B."/>
            <person name="Ketterer M.R."/>
            <person name="Coffin J.E."/>
            <person name="Reinders L.M."/>
            <person name="Munson R.S.Jr."/>
            <person name="Bair T.B."/>
            <person name="Murphy T.F."/>
            <person name="Foster E."/>
            <person name="Gibson B.W."/>
            <person name="Apicella M.A."/>
        </authorList>
    </citation>
    <scope>NUCLEOTIDE SEQUENCE [LARGE SCALE GENOMIC DNA]</scope>
    <source>
        <strain evidence="2 3">11P18</strain>
    </source>
</reference>
<comment type="similarity">
    <text evidence="1">Belongs to the aspartate-semialdehyde dehydrogenase family.</text>
</comment>
<dbReference type="Proteomes" id="UP000034750">
    <property type="component" value="Unassembled WGS sequence"/>
</dbReference>